<dbReference type="InterPro" id="IPR011990">
    <property type="entry name" value="TPR-like_helical_dom_sf"/>
</dbReference>
<feature type="domain" description="O-GlcNAc transferase C-terminal" evidence="10">
    <location>
        <begin position="249"/>
        <end position="405"/>
    </location>
</feature>
<protein>
    <recommendedName>
        <fullName evidence="3">protein O-GlcNAc transferase</fullName>
        <ecNumber evidence="3">2.4.1.255</ecNumber>
    </recommendedName>
</protein>
<dbReference type="Proteomes" id="UP000623776">
    <property type="component" value="Unassembled WGS sequence"/>
</dbReference>
<evidence type="ECO:0000256" key="5">
    <source>
        <dbReference type="ARBA" id="ARBA00022679"/>
    </source>
</evidence>
<dbReference type="EMBL" id="BMXN01000035">
    <property type="protein sequence ID" value="GGW40723.1"/>
    <property type="molecule type" value="Genomic_DNA"/>
</dbReference>
<dbReference type="RefSeq" id="WP_189464230.1">
    <property type="nucleotide sequence ID" value="NZ_BMXN01000035.1"/>
</dbReference>
<dbReference type="SMART" id="SM00028">
    <property type="entry name" value="TPR"/>
    <property type="match status" value="4"/>
</dbReference>
<evidence type="ECO:0000313" key="12">
    <source>
        <dbReference type="Proteomes" id="UP000623776"/>
    </source>
</evidence>
<comment type="similarity">
    <text evidence="2">Belongs to the glycosyltransferase 41 family. O-GlcNAc transferase subfamily.</text>
</comment>
<dbReference type="Gene3D" id="3.40.50.2000">
    <property type="entry name" value="Glycogen Phosphorylase B"/>
    <property type="match status" value="1"/>
</dbReference>
<evidence type="ECO:0000259" key="10">
    <source>
        <dbReference type="Pfam" id="PF13844"/>
    </source>
</evidence>
<feature type="repeat" description="TPR" evidence="8">
    <location>
        <begin position="169"/>
        <end position="202"/>
    </location>
</feature>
<evidence type="ECO:0000256" key="8">
    <source>
        <dbReference type="PROSITE-ProRule" id="PRU00339"/>
    </source>
</evidence>
<dbReference type="PROSITE" id="PS50005">
    <property type="entry name" value="TPR"/>
    <property type="match status" value="1"/>
</dbReference>
<accession>A0A8H9I622</accession>
<dbReference type="Pfam" id="PF13844">
    <property type="entry name" value="Glyco_transf_41"/>
    <property type="match status" value="2"/>
</dbReference>
<dbReference type="InterPro" id="IPR029063">
    <property type="entry name" value="SAM-dependent_MTases_sf"/>
</dbReference>
<dbReference type="SUPFAM" id="SSF48452">
    <property type="entry name" value="TPR-like"/>
    <property type="match status" value="1"/>
</dbReference>
<dbReference type="Gene3D" id="3.40.50.150">
    <property type="entry name" value="Vaccinia Virus protein VP39"/>
    <property type="match status" value="1"/>
</dbReference>
<dbReference type="PANTHER" id="PTHR44835:SF1">
    <property type="entry name" value="PROTEIN O-GLCNAC TRANSFERASE"/>
    <property type="match status" value="1"/>
</dbReference>
<comment type="caution">
    <text evidence="11">The sequence shown here is derived from an EMBL/GenBank/DDBJ whole genome shotgun (WGS) entry which is preliminary data.</text>
</comment>
<dbReference type="SUPFAM" id="SSF53756">
    <property type="entry name" value="UDP-Glycosyltransferase/glycogen phosphorylase"/>
    <property type="match status" value="1"/>
</dbReference>
<name>A0A8H9I622_9GAMM</name>
<keyword evidence="6" id="KW-0677">Repeat</keyword>
<dbReference type="InterPro" id="IPR029489">
    <property type="entry name" value="OGT/SEC/SPY_C"/>
</dbReference>
<evidence type="ECO:0000256" key="7">
    <source>
        <dbReference type="ARBA" id="ARBA00022803"/>
    </source>
</evidence>
<dbReference type="Gene3D" id="3.40.50.11380">
    <property type="match status" value="1"/>
</dbReference>
<evidence type="ECO:0000256" key="1">
    <source>
        <dbReference type="ARBA" id="ARBA00004922"/>
    </source>
</evidence>
<keyword evidence="4" id="KW-0328">Glycosyltransferase</keyword>
<dbReference type="Pfam" id="PF13181">
    <property type="entry name" value="TPR_8"/>
    <property type="match status" value="1"/>
</dbReference>
<comment type="pathway">
    <text evidence="1">Protein modification; protein glycosylation.</text>
</comment>
<organism evidence="11 12">
    <name type="scientific">Vreelandella hamiltonii</name>
    <dbReference type="NCBI Taxonomy" id="502829"/>
    <lineage>
        <taxon>Bacteria</taxon>
        <taxon>Pseudomonadati</taxon>
        <taxon>Pseudomonadota</taxon>
        <taxon>Gammaproteobacteria</taxon>
        <taxon>Oceanospirillales</taxon>
        <taxon>Halomonadaceae</taxon>
        <taxon>Vreelandella</taxon>
    </lineage>
</organism>
<dbReference type="PANTHER" id="PTHR44835">
    <property type="entry name" value="UDP-N-ACETYLGLUCOSAMINE--PEPTIDE N-ACETYLGLUCOSAMINYLTRANSFERASE SPINDLY-RELATED"/>
    <property type="match status" value="1"/>
</dbReference>
<evidence type="ECO:0000256" key="2">
    <source>
        <dbReference type="ARBA" id="ARBA00005386"/>
    </source>
</evidence>
<dbReference type="InterPro" id="IPR019734">
    <property type="entry name" value="TPR_rpt"/>
</dbReference>
<evidence type="ECO:0000313" key="11">
    <source>
        <dbReference type="EMBL" id="GGW40723.1"/>
    </source>
</evidence>
<dbReference type="InterPro" id="IPR051939">
    <property type="entry name" value="Glycosyltr_41/O-GlcNAc_trsf"/>
</dbReference>
<dbReference type="AlphaFoldDB" id="A0A8H9I622"/>
<evidence type="ECO:0000256" key="6">
    <source>
        <dbReference type="ARBA" id="ARBA00022737"/>
    </source>
</evidence>
<keyword evidence="5" id="KW-0808">Transferase</keyword>
<feature type="region of interest" description="Disordered" evidence="9">
    <location>
        <begin position="1"/>
        <end position="24"/>
    </location>
</feature>
<evidence type="ECO:0000256" key="9">
    <source>
        <dbReference type="SAM" id="MobiDB-lite"/>
    </source>
</evidence>
<keyword evidence="7 8" id="KW-0802">TPR repeat</keyword>
<keyword evidence="12" id="KW-1185">Reference proteome</keyword>
<evidence type="ECO:0000256" key="4">
    <source>
        <dbReference type="ARBA" id="ARBA00022676"/>
    </source>
</evidence>
<gene>
    <name evidence="11" type="ORF">GCM10007157_34260</name>
</gene>
<feature type="domain" description="O-GlcNAc transferase C-terminal" evidence="10">
    <location>
        <begin position="424"/>
        <end position="599"/>
    </location>
</feature>
<sequence length="1138" mass="127501">MSKHRPSNRKYSDSPLPLAKARRLAERQPESSEAWLQLGRALLAQQGGLAEARSAFERVLELQPASYTALEGLAQLALKQHQPMQALQYLEQAQELAPESVTGLNQLARTYLELAASAKAVEAAEQAAKLAPADQVVLDTYGSALASAFRFEEAMQVFDRLTRMAPGNFVHWNNAGNMRRELGLLDQAYECYRKAAQLAPHNPIAYSNHLTALHYDPDATRDQISEFARSWERRFAPPASGKRPEPANRQANKRLRIGMLSDGFRQHPVGKMIVRCLEHLDADQAEIYAYSSSEVSDQLTRRLKSVAAQWHSIRYLTDDELDRQLRDDELDILIDLSGHNAGTRMRVMAMQPAPLLVKWVGGLINTTGVQAIDYLISDRIETPVGEDAYYSENLIRMPDDYIVFDPPTPLPPVADLPAKRNGFITLACFNNPTKLNGTTLKHWAKLMHQLPGSRLLLKGRPYTSEAFCERLYALMEAEGISRDRLLIEGPGSNYEMLEAYSRADIALDPWPYSGGLTTCEAFIMGVPVVTMTGPTFAGRHSATHLINAGMPELVTQTWEEYHSRVLELASDLESLATIRQHLREVLLQSPVCDGATYAKHFTLAMRAIWQRYCEGKAPTALTFDKSGQAWFEGELESVEVFYAEKLQRASSGFTWELPSKIITIDNSAKLIKQEGLAKLRSLNAFGIVAFDPASRVKNPEQYQGSEDVQVFPHAALGDGKQATLYACLDPEMSSILEPLPSEQQFGGAVQATNVLAKLPISTIELDSIEGLPSLDWLILDHLSDAAAILEHGQDALRDTLLIQARIAFQPTHQRQPNLAEIQHWMSRHGFRFYRLNNEKYLSHLPESVPEEKRQATELICADAVFIPSHERVAALADEQKMKLAFLLHTIYGIRDMSYELLAAVDEDKAEEYLIEEEVVHLPESSDAEALNLNPEGSNEPEKVEQEFTLPDAPFMSPAERTLFKKCLKQATHYFEFGAGGSTVWAIKEGLTVKGVESDAKWVNALKEKLGDKCQLEAVDIGPTKEWGFPVSMQQSSKFPAYSKAIEQHQQAFDLILVDGRFRIACTMTAIQHILESAAVPQDARLFIHDFWNRPQYHVVLQFLDVIEKSETAGVFKLKPELKTADIQNIWNEFSLQPN</sequence>
<proteinExistence type="inferred from homology"/>
<dbReference type="EC" id="2.4.1.255" evidence="3"/>
<evidence type="ECO:0000256" key="3">
    <source>
        <dbReference type="ARBA" id="ARBA00011970"/>
    </source>
</evidence>
<dbReference type="Pfam" id="PF13432">
    <property type="entry name" value="TPR_16"/>
    <property type="match status" value="2"/>
</dbReference>
<dbReference type="GO" id="GO:0097363">
    <property type="term" value="F:protein O-acetylglucosaminyltransferase activity"/>
    <property type="evidence" value="ECO:0007669"/>
    <property type="project" value="UniProtKB-EC"/>
</dbReference>
<reference evidence="12" key="1">
    <citation type="journal article" date="2019" name="Int. J. Syst. Evol. Microbiol.">
        <title>The Global Catalogue of Microorganisms (GCM) 10K type strain sequencing project: providing services to taxonomists for standard genome sequencing and annotation.</title>
        <authorList>
            <consortium name="The Broad Institute Genomics Platform"/>
            <consortium name="The Broad Institute Genome Sequencing Center for Infectious Disease"/>
            <person name="Wu L."/>
            <person name="Ma J."/>
        </authorList>
    </citation>
    <scope>NUCLEOTIDE SEQUENCE [LARGE SCALE GENOMIC DNA]</scope>
    <source>
        <strain evidence="12">KCTC 22154</strain>
    </source>
</reference>
<dbReference type="Gene3D" id="1.25.40.10">
    <property type="entry name" value="Tetratricopeptide repeat domain"/>
    <property type="match status" value="1"/>
</dbReference>